<keyword evidence="1 10" id="KW-0963">Cytoplasm</keyword>
<dbReference type="OrthoDB" id="9801978at2"/>
<evidence type="ECO:0000256" key="10">
    <source>
        <dbReference type="HAMAP-Rule" id="MF_02019"/>
    </source>
</evidence>
<dbReference type="InterPro" id="IPR036565">
    <property type="entry name" value="Mur-like_cat_sf"/>
</dbReference>
<evidence type="ECO:0000313" key="16">
    <source>
        <dbReference type="Proteomes" id="UP000244906"/>
    </source>
</evidence>
<keyword evidence="6 10" id="KW-0133">Cell shape</keyword>
<evidence type="ECO:0000256" key="4">
    <source>
        <dbReference type="ARBA" id="ARBA00022741"/>
    </source>
</evidence>
<evidence type="ECO:0000256" key="11">
    <source>
        <dbReference type="RuleBase" id="RU004136"/>
    </source>
</evidence>
<dbReference type="Proteomes" id="UP000244906">
    <property type="component" value="Unassembled WGS sequence"/>
</dbReference>
<dbReference type="GO" id="GO:0009252">
    <property type="term" value="P:peptidoglycan biosynthetic process"/>
    <property type="evidence" value="ECO:0007669"/>
    <property type="project" value="UniProtKB-UniRule"/>
</dbReference>
<dbReference type="SUPFAM" id="SSF53244">
    <property type="entry name" value="MurD-like peptide ligases, peptide-binding domain"/>
    <property type="match status" value="1"/>
</dbReference>
<keyword evidence="2 10" id="KW-0436">Ligase</keyword>
<keyword evidence="5 10" id="KW-0067">ATP-binding</keyword>
<evidence type="ECO:0000256" key="1">
    <source>
        <dbReference type="ARBA" id="ARBA00022490"/>
    </source>
</evidence>
<feature type="domain" description="Mur ligase N-terminal catalytic" evidence="12">
    <location>
        <begin position="23"/>
        <end position="73"/>
    </location>
</feature>
<dbReference type="GO" id="GO:0071555">
    <property type="term" value="P:cell wall organization"/>
    <property type="evidence" value="ECO:0007669"/>
    <property type="project" value="UniProtKB-KW"/>
</dbReference>
<dbReference type="RefSeq" id="WP_116685464.1">
    <property type="nucleotide sequence ID" value="NZ_CAWNYD010000001.1"/>
</dbReference>
<dbReference type="InterPro" id="IPR035911">
    <property type="entry name" value="MurE/MurF_N"/>
</dbReference>
<feature type="domain" description="Mur ligase central" evidence="14">
    <location>
        <begin position="104"/>
        <end position="291"/>
    </location>
</feature>
<comment type="similarity">
    <text evidence="10">Belongs to the MurCDEF family. MurF subfamily.</text>
</comment>
<dbReference type="Pfam" id="PF02875">
    <property type="entry name" value="Mur_ligase_C"/>
    <property type="match status" value="1"/>
</dbReference>
<evidence type="ECO:0000256" key="6">
    <source>
        <dbReference type="ARBA" id="ARBA00022960"/>
    </source>
</evidence>
<gene>
    <name evidence="10" type="primary">murF</name>
    <name evidence="15" type="ORF">DC094_02300</name>
</gene>
<evidence type="ECO:0000256" key="9">
    <source>
        <dbReference type="ARBA" id="ARBA00023316"/>
    </source>
</evidence>
<evidence type="ECO:0000256" key="3">
    <source>
        <dbReference type="ARBA" id="ARBA00022618"/>
    </source>
</evidence>
<dbReference type="GO" id="GO:0005524">
    <property type="term" value="F:ATP binding"/>
    <property type="evidence" value="ECO:0007669"/>
    <property type="project" value="UniProtKB-UniRule"/>
</dbReference>
<dbReference type="NCBIfam" id="TIGR01143">
    <property type="entry name" value="murF"/>
    <property type="match status" value="1"/>
</dbReference>
<comment type="function">
    <text evidence="10 11">Involved in cell wall formation. Catalyzes the final step in the synthesis of UDP-N-acetylmuramoyl-pentapeptide, the precursor of murein.</text>
</comment>
<dbReference type="PANTHER" id="PTHR43024:SF1">
    <property type="entry name" value="UDP-N-ACETYLMURAMOYL-TRIPEPTIDE--D-ALANYL-D-ALANINE LIGASE"/>
    <property type="match status" value="1"/>
</dbReference>
<dbReference type="InterPro" id="IPR036615">
    <property type="entry name" value="Mur_ligase_C_dom_sf"/>
</dbReference>
<evidence type="ECO:0000259" key="14">
    <source>
        <dbReference type="Pfam" id="PF08245"/>
    </source>
</evidence>
<dbReference type="GO" id="GO:0008766">
    <property type="term" value="F:UDP-N-acetylmuramoylalanyl-D-glutamyl-2,6-diaminopimelate-D-alanyl-D-alanine ligase activity"/>
    <property type="evidence" value="ECO:0007669"/>
    <property type="project" value="RHEA"/>
</dbReference>
<dbReference type="EC" id="6.3.2.10" evidence="10 11"/>
<dbReference type="Gene3D" id="3.40.1190.10">
    <property type="entry name" value="Mur-like, catalytic domain"/>
    <property type="match status" value="1"/>
</dbReference>
<reference evidence="15 16" key="1">
    <citation type="submission" date="2018-04" db="EMBL/GenBank/DDBJ databases">
        <title>Thalassorhabdus spongiae gen. nov., sp. nov., isolated from a marine sponge in South-West Iceland.</title>
        <authorList>
            <person name="Knobloch S."/>
            <person name="Daussin A."/>
            <person name="Johannsson R."/>
            <person name="Marteinsson V.T."/>
        </authorList>
    </citation>
    <scope>NUCLEOTIDE SEQUENCE [LARGE SCALE GENOMIC DNA]</scope>
    <source>
        <strain evidence="15 16">Hp12</strain>
    </source>
</reference>
<evidence type="ECO:0000256" key="7">
    <source>
        <dbReference type="ARBA" id="ARBA00022984"/>
    </source>
</evidence>
<accession>A0A2V1H530</accession>
<dbReference type="GO" id="GO:0008360">
    <property type="term" value="P:regulation of cell shape"/>
    <property type="evidence" value="ECO:0007669"/>
    <property type="project" value="UniProtKB-KW"/>
</dbReference>
<dbReference type="Pfam" id="PF08245">
    <property type="entry name" value="Mur_ligase_M"/>
    <property type="match status" value="1"/>
</dbReference>
<proteinExistence type="inferred from homology"/>
<protein>
    <recommendedName>
        <fullName evidence="10 11">UDP-N-acetylmuramoyl-tripeptide--D-alanyl-D-alanine ligase</fullName>
        <ecNumber evidence="10 11">6.3.2.10</ecNumber>
    </recommendedName>
    <alternativeName>
        <fullName evidence="10">D-alanyl-D-alanine-adding enzyme</fullName>
    </alternativeName>
</protein>
<sequence length="456" mass="48657">MFNASLADMAKMLRAELTADVQVTGVSIDTRTITSGNLFVAIAGDRFDGHNFAEKAAQLGAAALLVERKLDVDLPMLIVPDATLALGRIARWWRRQLDLKVVGITGSCGKTSVKEMLASILSGQDQTLATKGNLNNHLGVPLTLLQLSEQDRYAVIEMGANHVGEIEYLTGLAKPDVALVNNVAAAHLSGFGSLQGVARAKGEIYQSLRGNDVALINDDDQYASYFSRLVNCHESRFGLGAGARVTADQIKIQSNGCYQFQLVMPEGSYPVKLSLPGQHQINNALAAASAARALKIAPEIIVAGLQRALPVSGRLRPIELSDGSLILDDSYNANPDSVKAAIDVALELAKHRQQKSLLLLGDMAELGERADELHYQVGVYARKKGLNGLLSVGKLSAKAARGFLGKQRDTNSSFSDQQSLVEAARKQMSVGAVVLVKGSRSAAMDQVVSQLSEGTN</sequence>
<dbReference type="GO" id="GO:0051301">
    <property type="term" value="P:cell division"/>
    <property type="evidence" value="ECO:0007669"/>
    <property type="project" value="UniProtKB-KW"/>
</dbReference>
<keyword evidence="8 10" id="KW-0131">Cell cycle</keyword>
<evidence type="ECO:0000259" key="13">
    <source>
        <dbReference type="Pfam" id="PF02875"/>
    </source>
</evidence>
<keyword evidence="16" id="KW-1185">Reference proteome</keyword>
<dbReference type="InterPro" id="IPR051046">
    <property type="entry name" value="MurCDEF_CellWall_CoF430Synth"/>
</dbReference>
<dbReference type="AlphaFoldDB" id="A0A2V1H530"/>
<organism evidence="15 16">
    <name type="scientific">Pelagibaculum spongiae</name>
    <dbReference type="NCBI Taxonomy" id="2080658"/>
    <lineage>
        <taxon>Bacteria</taxon>
        <taxon>Pseudomonadati</taxon>
        <taxon>Pseudomonadota</taxon>
        <taxon>Gammaproteobacteria</taxon>
        <taxon>Oceanospirillales</taxon>
        <taxon>Pelagibaculum</taxon>
    </lineage>
</organism>
<dbReference type="PANTHER" id="PTHR43024">
    <property type="entry name" value="UDP-N-ACETYLMURAMOYL-TRIPEPTIDE--D-ALANYL-D-ALANINE LIGASE"/>
    <property type="match status" value="1"/>
</dbReference>
<dbReference type="SUPFAM" id="SSF53623">
    <property type="entry name" value="MurD-like peptide ligases, catalytic domain"/>
    <property type="match status" value="1"/>
</dbReference>
<keyword evidence="7 10" id="KW-0573">Peptidoglycan synthesis</keyword>
<dbReference type="EMBL" id="QDDL01000001">
    <property type="protein sequence ID" value="PVZ71875.1"/>
    <property type="molecule type" value="Genomic_DNA"/>
</dbReference>
<keyword evidence="4 10" id="KW-0547">Nucleotide-binding</keyword>
<comment type="catalytic activity">
    <reaction evidence="10 11">
        <text>D-alanyl-D-alanine + UDP-N-acetyl-alpha-D-muramoyl-L-alanyl-gamma-D-glutamyl-meso-2,6-diaminopimelate + ATP = UDP-N-acetyl-alpha-D-muramoyl-L-alanyl-gamma-D-glutamyl-meso-2,6-diaminopimeloyl-D-alanyl-D-alanine + ADP + phosphate + H(+)</text>
        <dbReference type="Rhea" id="RHEA:28374"/>
        <dbReference type="ChEBI" id="CHEBI:15378"/>
        <dbReference type="ChEBI" id="CHEBI:30616"/>
        <dbReference type="ChEBI" id="CHEBI:43474"/>
        <dbReference type="ChEBI" id="CHEBI:57822"/>
        <dbReference type="ChEBI" id="CHEBI:61386"/>
        <dbReference type="ChEBI" id="CHEBI:83905"/>
        <dbReference type="ChEBI" id="CHEBI:456216"/>
        <dbReference type="EC" id="6.3.2.10"/>
    </reaction>
</comment>
<comment type="caution">
    <text evidence="15">The sequence shown here is derived from an EMBL/GenBank/DDBJ whole genome shotgun (WGS) entry which is preliminary data.</text>
</comment>
<name>A0A2V1H530_9GAMM</name>
<dbReference type="Gene3D" id="3.90.190.20">
    <property type="entry name" value="Mur ligase, C-terminal domain"/>
    <property type="match status" value="1"/>
</dbReference>
<evidence type="ECO:0000259" key="12">
    <source>
        <dbReference type="Pfam" id="PF01225"/>
    </source>
</evidence>
<evidence type="ECO:0000256" key="8">
    <source>
        <dbReference type="ARBA" id="ARBA00023306"/>
    </source>
</evidence>
<dbReference type="GO" id="GO:0005737">
    <property type="term" value="C:cytoplasm"/>
    <property type="evidence" value="ECO:0007669"/>
    <property type="project" value="UniProtKB-SubCell"/>
</dbReference>
<dbReference type="InterPro" id="IPR000713">
    <property type="entry name" value="Mur_ligase_N"/>
</dbReference>
<dbReference type="SUPFAM" id="SSF63418">
    <property type="entry name" value="MurE/MurF N-terminal domain"/>
    <property type="match status" value="1"/>
</dbReference>
<feature type="domain" description="Mur ligase C-terminal" evidence="13">
    <location>
        <begin position="313"/>
        <end position="440"/>
    </location>
</feature>
<dbReference type="InterPro" id="IPR013221">
    <property type="entry name" value="Mur_ligase_cen"/>
</dbReference>
<comment type="pathway">
    <text evidence="10 11">Cell wall biogenesis; peptidoglycan biosynthesis.</text>
</comment>
<keyword evidence="3 10" id="KW-0132">Cell division</keyword>
<feature type="binding site" evidence="10">
    <location>
        <begin position="106"/>
        <end position="112"/>
    </location>
    <ligand>
        <name>ATP</name>
        <dbReference type="ChEBI" id="CHEBI:30616"/>
    </ligand>
</feature>
<dbReference type="HAMAP" id="MF_02019">
    <property type="entry name" value="MurF"/>
    <property type="match status" value="1"/>
</dbReference>
<dbReference type="Pfam" id="PF01225">
    <property type="entry name" value="Mur_ligase"/>
    <property type="match status" value="1"/>
</dbReference>
<dbReference type="InterPro" id="IPR004101">
    <property type="entry name" value="Mur_ligase_C"/>
</dbReference>
<keyword evidence="9 10" id="KW-0961">Cell wall biogenesis/degradation</keyword>
<dbReference type="Gene3D" id="3.40.1390.10">
    <property type="entry name" value="MurE/MurF, N-terminal domain"/>
    <property type="match status" value="1"/>
</dbReference>
<dbReference type="UniPathway" id="UPA00219"/>
<comment type="subcellular location">
    <subcellularLocation>
        <location evidence="10 11">Cytoplasm</location>
    </subcellularLocation>
</comment>
<evidence type="ECO:0000256" key="5">
    <source>
        <dbReference type="ARBA" id="ARBA00022840"/>
    </source>
</evidence>
<dbReference type="InterPro" id="IPR005863">
    <property type="entry name" value="UDP-N-AcMur_synth"/>
</dbReference>
<evidence type="ECO:0000256" key="2">
    <source>
        <dbReference type="ARBA" id="ARBA00022598"/>
    </source>
</evidence>
<evidence type="ECO:0000313" key="15">
    <source>
        <dbReference type="EMBL" id="PVZ71875.1"/>
    </source>
</evidence>
<dbReference type="GO" id="GO:0047480">
    <property type="term" value="F:UDP-N-acetylmuramoyl-tripeptide-D-alanyl-D-alanine ligase activity"/>
    <property type="evidence" value="ECO:0007669"/>
    <property type="project" value="UniProtKB-UniRule"/>
</dbReference>